<proteinExistence type="predicted"/>
<dbReference type="EMBL" id="QTZN02000016">
    <property type="protein sequence ID" value="MVB07044.1"/>
    <property type="molecule type" value="Genomic_DNA"/>
</dbReference>
<organism evidence="1 4">
    <name type="scientific">Labilibaculum euxinus</name>
    <dbReference type="NCBI Taxonomy" id="2686357"/>
    <lineage>
        <taxon>Bacteria</taxon>
        <taxon>Pseudomonadati</taxon>
        <taxon>Bacteroidota</taxon>
        <taxon>Bacteroidia</taxon>
        <taxon>Marinilabiliales</taxon>
        <taxon>Marinifilaceae</taxon>
        <taxon>Labilibaculum</taxon>
    </lineage>
</organism>
<gene>
    <name evidence="2" type="ORF">DWB62_008445</name>
    <name evidence="1" type="ORF">GNY23_08445</name>
</gene>
<reference evidence="1 4" key="2">
    <citation type="submission" date="2019-12" db="EMBL/GenBank/DDBJ databases">
        <title>Draft genome sequence of Labilibaculum sp. strain 44 isolated from deep waters of Black Sea.</title>
        <authorList>
            <person name="Yadav S."/>
            <person name="Villanueva L."/>
        </authorList>
    </citation>
    <scope>NUCLEOTIDE SEQUENCE [LARGE SCALE GENOMIC DNA]</scope>
    <source>
        <strain evidence="1 4">44</strain>
    </source>
</reference>
<sequence length="216" mass="24944">MTYFYDYGRWGLTPPPRRTGIRKLKHRLHIAGKDKSGRSHYFTFNSFIWSAQVAVYSKNTKGEEEDSRDIFGTTIHELAHVAHWGMGYSTGQFVLDALTSDPKLPESWAVGVEWKVTKDIYGSYPEDLQSYTIKSITDNKGYTPLVIDLIDDENQKVTHYNNSAYPDDKVSGYTLKQLNDALPGALGSWWSWRTKIKEKYNNSTEENVDYLFRTYN</sequence>
<dbReference type="RefSeq" id="WP_156195619.1">
    <property type="nucleotide sequence ID" value="NZ_QTZN02000016.1"/>
</dbReference>
<name>A0A7M4D5B0_9BACT</name>
<keyword evidence="3" id="KW-1185">Reference proteome</keyword>
<evidence type="ECO:0000313" key="2">
    <source>
        <dbReference type="EMBL" id="MVB07044.1"/>
    </source>
</evidence>
<dbReference type="OrthoDB" id="1489647at2"/>
<dbReference type="Proteomes" id="UP000462449">
    <property type="component" value="Unassembled WGS sequence"/>
</dbReference>
<dbReference type="AlphaFoldDB" id="A0A7M4D5B0"/>
<dbReference type="Proteomes" id="UP000285951">
    <property type="component" value="Unassembled WGS sequence"/>
</dbReference>
<protein>
    <submittedName>
        <fullName evidence="1">Uncharacterized protein</fullName>
    </submittedName>
</protein>
<reference evidence="2 3" key="1">
    <citation type="submission" date="2019-11" db="EMBL/GenBank/DDBJ databases">
        <title>Draft genome sequence of Labilibaculum sp. strain SYP isolated from Black Sea.</title>
        <authorList>
            <person name="Yadav S."/>
            <person name="Villanueva L."/>
        </authorList>
    </citation>
    <scope>NUCLEOTIDE SEQUENCE [LARGE SCALE GENOMIC DNA]</scope>
    <source>
        <strain evidence="2 3">44</strain>
    </source>
</reference>
<comment type="caution">
    <text evidence="1">The sequence shown here is derived from an EMBL/GenBank/DDBJ whole genome shotgun (WGS) entry which is preliminary data.</text>
</comment>
<accession>A0A7M4D5B0</accession>
<evidence type="ECO:0000313" key="4">
    <source>
        <dbReference type="Proteomes" id="UP000462449"/>
    </source>
</evidence>
<evidence type="ECO:0000313" key="1">
    <source>
        <dbReference type="EMBL" id="MUP37839.1"/>
    </source>
</evidence>
<dbReference type="EMBL" id="WOTW01000016">
    <property type="protein sequence ID" value="MUP37839.1"/>
    <property type="molecule type" value="Genomic_DNA"/>
</dbReference>
<evidence type="ECO:0000313" key="3">
    <source>
        <dbReference type="Proteomes" id="UP000285951"/>
    </source>
</evidence>